<sequence>MASSLAPLERLSLEIWEKIGFYTLISPETFLGPPSGLCPLSLVSSTITDKLSVTNNSRLYARLFTFKFDTLATRRRLSQRWLTTRCLAAELIKRCEAMKRIRSKDFRVDDLWTTYLMLSESDGKNHAQLFDWANLHDYVDFLITHRAHIRSPLAWYQDGTIDALIVWIMWMTTSRERIRSESLDHRDLVFHILRGFIIVGFRVSYTGQNTYLGWKTYRIFELPTTYAPDSSFSVPLASSDELETAYGSSPPPVSEIMHYSHKLKIAAPPVTAAATLSFTIRAEAAQDVAAFRTSTTLPANRQIAISLGWTGPTLEDMHYFHHQNRIQSMDKPPLTLDFDFDEPSDDQSDDSDLDEVVEFASESFSTRYDSDWYKMVSCYDPLNGNLPLRGPVYKIGSLTGSWDGRLLLPDHPRIVNLSAGGQSNPAAVVIHNKPLYWKLQEHHCLHPDEPLLPGFDDMDGEDFLNAWLPQGITVTHLEDAIEVQDPRISQTFRYETFIPGSMAPYSKSACEKLQTPWISDSLDEEIADVPKADHDIDVDLSTNIDDDDVYSDTVSHHSSGVADILITGETGERHADAWGYYTMIGRIRPWDGLIVLLRTPMDLHQQFLGTWVFKGYLHDQNLVGRWRETSTPANIVGYEGGFVVRKISDT</sequence>
<dbReference type="KEGG" id="lbc:LACBIDRAFT_306385"/>
<keyword evidence="2" id="KW-1185">Reference proteome</keyword>
<dbReference type="EMBL" id="DS547120">
    <property type="protein sequence ID" value="EDR04019.1"/>
    <property type="molecule type" value="Genomic_DNA"/>
</dbReference>
<dbReference type="RefSeq" id="XP_001885274.1">
    <property type="nucleotide sequence ID" value="XM_001885239.1"/>
</dbReference>
<protein>
    <submittedName>
        <fullName evidence="1">Predicted protein</fullName>
    </submittedName>
</protein>
<dbReference type="AlphaFoldDB" id="B0DMS3"/>
<name>B0DMS3_LACBS</name>
<organism evidence="2">
    <name type="scientific">Laccaria bicolor (strain S238N-H82 / ATCC MYA-4686)</name>
    <name type="common">Bicoloured deceiver</name>
    <name type="synonym">Laccaria laccata var. bicolor</name>
    <dbReference type="NCBI Taxonomy" id="486041"/>
    <lineage>
        <taxon>Eukaryota</taxon>
        <taxon>Fungi</taxon>
        <taxon>Dikarya</taxon>
        <taxon>Basidiomycota</taxon>
        <taxon>Agaricomycotina</taxon>
        <taxon>Agaricomycetes</taxon>
        <taxon>Agaricomycetidae</taxon>
        <taxon>Agaricales</taxon>
        <taxon>Agaricineae</taxon>
        <taxon>Hydnangiaceae</taxon>
        <taxon>Laccaria</taxon>
    </lineage>
</organism>
<reference evidence="1 2" key="1">
    <citation type="journal article" date="2008" name="Nature">
        <title>The genome of Laccaria bicolor provides insights into mycorrhizal symbiosis.</title>
        <authorList>
            <person name="Martin F."/>
            <person name="Aerts A."/>
            <person name="Ahren D."/>
            <person name="Brun A."/>
            <person name="Danchin E.G.J."/>
            <person name="Duchaussoy F."/>
            <person name="Gibon J."/>
            <person name="Kohler A."/>
            <person name="Lindquist E."/>
            <person name="Pereda V."/>
            <person name="Salamov A."/>
            <person name="Shapiro H.J."/>
            <person name="Wuyts J."/>
            <person name="Blaudez D."/>
            <person name="Buee M."/>
            <person name="Brokstein P."/>
            <person name="Canbaeck B."/>
            <person name="Cohen D."/>
            <person name="Courty P.E."/>
            <person name="Coutinho P.M."/>
            <person name="Delaruelle C."/>
            <person name="Detter J.C."/>
            <person name="Deveau A."/>
            <person name="DiFazio S."/>
            <person name="Duplessis S."/>
            <person name="Fraissinet-Tachet L."/>
            <person name="Lucic E."/>
            <person name="Frey-Klett P."/>
            <person name="Fourrey C."/>
            <person name="Feussner I."/>
            <person name="Gay G."/>
            <person name="Grimwood J."/>
            <person name="Hoegger P.J."/>
            <person name="Jain P."/>
            <person name="Kilaru S."/>
            <person name="Labbe J."/>
            <person name="Lin Y.C."/>
            <person name="Legue V."/>
            <person name="Le Tacon F."/>
            <person name="Marmeisse R."/>
            <person name="Melayah D."/>
            <person name="Montanini B."/>
            <person name="Muratet M."/>
            <person name="Nehls U."/>
            <person name="Niculita-Hirzel H."/>
            <person name="Oudot-Le Secq M.P."/>
            <person name="Peter M."/>
            <person name="Quesneville H."/>
            <person name="Rajashekar B."/>
            <person name="Reich M."/>
            <person name="Rouhier N."/>
            <person name="Schmutz J."/>
            <person name="Yin T."/>
            <person name="Chalot M."/>
            <person name="Henrissat B."/>
            <person name="Kuees U."/>
            <person name="Lucas S."/>
            <person name="Van de Peer Y."/>
            <person name="Podila G.K."/>
            <person name="Polle A."/>
            <person name="Pukkila P.J."/>
            <person name="Richardson P.M."/>
            <person name="Rouze P."/>
            <person name="Sanders I.R."/>
            <person name="Stajich J.E."/>
            <person name="Tunlid A."/>
            <person name="Tuskan G."/>
            <person name="Grigoriev I.V."/>
        </authorList>
    </citation>
    <scope>NUCLEOTIDE SEQUENCE [LARGE SCALE GENOMIC DNA]</scope>
    <source>
        <strain evidence="2">S238N-H82 / ATCC MYA-4686</strain>
    </source>
</reference>
<gene>
    <name evidence="1" type="ORF">LACBIDRAFT_306385</name>
</gene>
<dbReference type="OrthoDB" id="434783at2759"/>
<dbReference type="HOGENOM" id="CLU_011151_1_0_1"/>
<dbReference type="Proteomes" id="UP000001194">
    <property type="component" value="Unassembled WGS sequence"/>
</dbReference>
<dbReference type="STRING" id="486041.B0DMS3"/>
<dbReference type="GeneID" id="6081012"/>
<proteinExistence type="predicted"/>
<evidence type="ECO:0000313" key="2">
    <source>
        <dbReference type="Proteomes" id="UP000001194"/>
    </source>
</evidence>
<dbReference type="InParanoid" id="B0DMS3"/>
<evidence type="ECO:0000313" key="1">
    <source>
        <dbReference type="EMBL" id="EDR04019.1"/>
    </source>
</evidence>
<accession>B0DMS3</accession>